<protein>
    <submittedName>
        <fullName evidence="1">Uncharacterized protein</fullName>
    </submittedName>
</protein>
<gene>
    <name evidence="1" type="ORF">Scep_016793</name>
</gene>
<name>A0AAP0INV3_9MAGN</name>
<sequence>MSFVRLQSSPKLSKMLPPSLFSLRETNSSLLVRRNKQVGILPRIWFFDRSI</sequence>
<comment type="caution">
    <text evidence="1">The sequence shown here is derived from an EMBL/GenBank/DDBJ whole genome shotgun (WGS) entry which is preliminary data.</text>
</comment>
<proteinExistence type="predicted"/>
<dbReference type="AlphaFoldDB" id="A0AAP0INV3"/>
<evidence type="ECO:0000313" key="1">
    <source>
        <dbReference type="EMBL" id="KAK9118700.1"/>
    </source>
</evidence>
<dbReference type="Proteomes" id="UP001419268">
    <property type="component" value="Unassembled WGS sequence"/>
</dbReference>
<dbReference type="EMBL" id="JBBNAG010000007">
    <property type="protein sequence ID" value="KAK9118700.1"/>
    <property type="molecule type" value="Genomic_DNA"/>
</dbReference>
<accession>A0AAP0INV3</accession>
<keyword evidence="2" id="KW-1185">Reference proteome</keyword>
<evidence type="ECO:0000313" key="2">
    <source>
        <dbReference type="Proteomes" id="UP001419268"/>
    </source>
</evidence>
<organism evidence="1 2">
    <name type="scientific">Stephania cephalantha</name>
    <dbReference type="NCBI Taxonomy" id="152367"/>
    <lineage>
        <taxon>Eukaryota</taxon>
        <taxon>Viridiplantae</taxon>
        <taxon>Streptophyta</taxon>
        <taxon>Embryophyta</taxon>
        <taxon>Tracheophyta</taxon>
        <taxon>Spermatophyta</taxon>
        <taxon>Magnoliopsida</taxon>
        <taxon>Ranunculales</taxon>
        <taxon>Menispermaceae</taxon>
        <taxon>Menispermoideae</taxon>
        <taxon>Cissampelideae</taxon>
        <taxon>Stephania</taxon>
    </lineage>
</organism>
<reference evidence="1 2" key="1">
    <citation type="submission" date="2024-01" db="EMBL/GenBank/DDBJ databases">
        <title>Genome assemblies of Stephania.</title>
        <authorList>
            <person name="Yang L."/>
        </authorList>
    </citation>
    <scope>NUCLEOTIDE SEQUENCE [LARGE SCALE GENOMIC DNA]</scope>
    <source>
        <strain evidence="1">JXDWG</strain>
        <tissue evidence="1">Leaf</tissue>
    </source>
</reference>